<dbReference type="PROSITE" id="PS51724">
    <property type="entry name" value="SPOR"/>
    <property type="match status" value="1"/>
</dbReference>
<name>A0ABT9VR28_9BACI</name>
<accession>A0ABT9VR28</accession>
<dbReference type="InterPro" id="IPR002901">
    <property type="entry name" value="MGlyc_endo_b_GlcNAc-like_dom"/>
</dbReference>
<evidence type="ECO:0000259" key="2">
    <source>
        <dbReference type="PROSITE" id="PS51724"/>
    </source>
</evidence>
<dbReference type="Gene3D" id="3.40.630.40">
    <property type="entry name" value="Zn-dependent exopeptidases"/>
    <property type="match status" value="1"/>
</dbReference>
<evidence type="ECO:0000256" key="1">
    <source>
        <dbReference type="ARBA" id="ARBA00022801"/>
    </source>
</evidence>
<evidence type="ECO:0000313" key="3">
    <source>
        <dbReference type="EMBL" id="MDQ0163125.1"/>
    </source>
</evidence>
<dbReference type="InterPro" id="IPR002508">
    <property type="entry name" value="MurNAc-LAA_cat"/>
</dbReference>
<dbReference type="Pfam" id="PF01832">
    <property type="entry name" value="Glucosaminidase"/>
    <property type="match status" value="1"/>
</dbReference>
<dbReference type="Proteomes" id="UP001225646">
    <property type="component" value="Unassembled WGS sequence"/>
</dbReference>
<dbReference type="SUPFAM" id="SSF110997">
    <property type="entry name" value="Sporulation related repeat"/>
    <property type="match status" value="1"/>
</dbReference>
<gene>
    <name evidence="3" type="ORF">J2S06_002203</name>
</gene>
<dbReference type="PANTHER" id="PTHR30404">
    <property type="entry name" value="N-ACETYLMURAMOYL-L-ALANINE AMIDASE"/>
    <property type="match status" value="1"/>
</dbReference>
<reference evidence="3 4" key="1">
    <citation type="submission" date="2023-07" db="EMBL/GenBank/DDBJ databases">
        <title>Genomic Encyclopedia of Type Strains, Phase IV (KMG-IV): sequencing the most valuable type-strain genomes for metagenomic binning, comparative biology and taxonomic classification.</title>
        <authorList>
            <person name="Goeker M."/>
        </authorList>
    </citation>
    <scope>NUCLEOTIDE SEQUENCE [LARGE SCALE GENOMIC DNA]</scope>
    <source>
        <strain evidence="3 4">DSM 19092</strain>
    </source>
</reference>
<dbReference type="EMBL" id="JAUSTR010000010">
    <property type="protein sequence ID" value="MDQ0163125.1"/>
    <property type="molecule type" value="Genomic_DNA"/>
</dbReference>
<dbReference type="SUPFAM" id="SSF53187">
    <property type="entry name" value="Zn-dependent exopeptidases"/>
    <property type="match status" value="1"/>
</dbReference>
<dbReference type="RefSeq" id="WP_419152308.1">
    <property type="nucleotide sequence ID" value="NZ_JAUSTR010000010.1"/>
</dbReference>
<organism evidence="3 4">
    <name type="scientific">Aeribacillus alveayuensis</name>
    <dbReference type="NCBI Taxonomy" id="279215"/>
    <lineage>
        <taxon>Bacteria</taxon>
        <taxon>Bacillati</taxon>
        <taxon>Bacillota</taxon>
        <taxon>Bacilli</taxon>
        <taxon>Bacillales</taxon>
        <taxon>Bacillaceae</taxon>
        <taxon>Aeribacillus</taxon>
    </lineage>
</organism>
<proteinExistence type="predicted"/>
<dbReference type="InterPro" id="IPR036680">
    <property type="entry name" value="SPOR-like_sf"/>
</dbReference>
<dbReference type="PANTHER" id="PTHR30404:SF0">
    <property type="entry name" value="N-ACETYLMURAMOYL-L-ALANINE AMIDASE AMIC"/>
    <property type="match status" value="1"/>
</dbReference>
<comment type="caution">
    <text evidence="3">The sequence shown here is derived from an EMBL/GenBank/DDBJ whole genome shotgun (WGS) entry which is preliminary data.</text>
</comment>
<dbReference type="Pfam" id="PF01520">
    <property type="entry name" value="Amidase_3"/>
    <property type="match status" value="1"/>
</dbReference>
<evidence type="ECO:0000313" key="4">
    <source>
        <dbReference type="Proteomes" id="UP001225646"/>
    </source>
</evidence>
<dbReference type="InterPro" id="IPR050695">
    <property type="entry name" value="N-acetylmuramoyl_amidase_3"/>
</dbReference>
<dbReference type="Gene3D" id="3.30.70.1070">
    <property type="entry name" value="Sporulation related repeat"/>
    <property type="match status" value="1"/>
</dbReference>
<dbReference type="SMART" id="SM00646">
    <property type="entry name" value="Ami_3"/>
    <property type="match status" value="1"/>
</dbReference>
<dbReference type="InterPro" id="IPR007730">
    <property type="entry name" value="SPOR-like_dom"/>
</dbReference>
<dbReference type="CDD" id="cd02696">
    <property type="entry name" value="MurNAc-LAA"/>
    <property type="match status" value="1"/>
</dbReference>
<sequence>MTIIMIDPGHGGSDPGAQAFGYQEKNFNLQISLKIRDYLQKKYAVKVLMTRTTDQTVSLSERTNMANIQNVDYFCSIHVNAGGGSGFESYIYNGPVPPQTIRYQAIIHDQIINKLKNKYSIKDRGKKRANFHVLRETKMPAILLETLFIDHQNDIKLLTNPSFIQDYSAAVAEGLAKALNLSAKDPKPPLSNDKDVIYKVIAGSFKERKNAEKRVSMLKSKKIDAFIVPAVINGTQFYRVQAGAYKMLNHAKQQVKQLKNNGIKDAFIASEIHSENSKRTKQPPDSDEENLFTDKGFPINGHPFLSGQMLNRFVLSMNENAPLLGEDYYELSKIYNIRGDIALAQAIHETNYFRFTGTVKPEQNNFAGIGATGPNQQGARFSSAREGVLAQLQHLYAYASTDPLPKNYPLVDPRFHFVTRGSAKTWQELNGKWAVPGNHYGQSILKIYQRMIDFSKDECTKLKQAVQQSLEHE</sequence>
<protein>
    <recommendedName>
        <fullName evidence="2">SPOR domain-containing protein</fullName>
    </recommendedName>
</protein>
<keyword evidence="4" id="KW-1185">Reference proteome</keyword>
<keyword evidence="1" id="KW-0378">Hydrolase</keyword>
<dbReference type="Pfam" id="PF05036">
    <property type="entry name" value="SPOR"/>
    <property type="match status" value="1"/>
</dbReference>
<feature type="domain" description="SPOR" evidence="2">
    <location>
        <begin position="192"/>
        <end position="271"/>
    </location>
</feature>